<name>A0A6A5VV31_9PLEO</name>
<feature type="region of interest" description="Disordered" evidence="2">
    <location>
        <begin position="260"/>
        <end position="297"/>
    </location>
</feature>
<evidence type="ECO:0000256" key="2">
    <source>
        <dbReference type="SAM" id="MobiDB-lite"/>
    </source>
</evidence>
<feature type="coiled-coil region" evidence="1">
    <location>
        <begin position="389"/>
        <end position="451"/>
    </location>
</feature>
<reference evidence="3" key="1">
    <citation type="journal article" date="2020" name="Stud. Mycol.">
        <title>101 Dothideomycetes genomes: a test case for predicting lifestyles and emergence of pathogens.</title>
        <authorList>
            <person name="Haridas S."/>
            <person name="Albert R."/>
            <person name="Binder M."/>
            <person name="Bloem J."/>
            <person name="Labutti K."/>
            <person name="Salamov A."/>
            <person name="Andreopoulos B."/>
            <person name="Baker S."/>
            <person name="Barry K."/>
            <person name="Bills G."/>
            <person name="Bluhm B."/>
            <person name="Cannon C."/>
            <person name="Castanera R."/>
            <person name="Culley D."/>
            <person name="Daum C."/>
            <person name="Ezra D."/>
            <person name="Gonzalez J."/>
            <person name="Henrissat B."/>
            <person name="Kuo A."/>
            <person name="Liang C."/>
            <person name="Lipzen A."/>
            <person name="Lutzoni F."/>
            <person name="Magnuson J."/>
            <person name="Mondo S."/>
            <person name="Nolan M."/>
            <person name="Ohm R."/>
            <person name="Pangilinan J."/>
            <person name="Park H.-J."/>
            <person name="Ramirez L."/>
            <person name="Alfaro M."/>
            <person name="Sun H."/>
            <person name="Tritt A."/>
            <person name="Yoshinaga Y."/>
            <person name="Zwiers L.-H."/>
            <person name="Turgeon B."/>
            <person name="Goodwin S."/>
            <person name="Spatafora J."/>
            <person name="Crous P."/>
            <person name="Grigoriev I."/>
        </authorList>
    </citation>
    <scope>NUCLEOTIDE SEQUENCE</scope>
    <source>
        <strain evidence="3">CBS 123094</strain>
    </source>
</reference>
<protein>
    <submittedName>
        <fullName evidence="3">Uncharacterized protein</fullName>
    </submittedName>
</protein>
<keyword evidence="4" id="KW-1185">Reference proteome</keyword>
<feature type="compositionally biased region" description="Pro residues" evidence="2">
    <location>
        <begin position="272"/>
        <end position="287"/>
    </location>
</feature>
<organism evidence="3 4">
    <name type="scientific">Amniculicola lignicola CBS 123094</name>
    <dbReference type="NCBI Taxonomy" id="1392246"/>
    <lineage>
        <taxon>Eukaryota</taxon>
        <taxon>Fungi</taxon>
        <taxon>Dikarya</taxon>
        <taxon>Ascomycota</taxon>
        <taxon>Pezizomycotina</taxon>
        <taxon>Dothideomycetes</taxon>
        <taxon>Pleosporomycetidae</taxon>
        <taxon>Pleosporales</taxon>
        <taxon>Amniculicolaceae</taxon>
        <taxon>Amniculicola</taxon>
    </lineage>
</organism>
<evidence type="ECO:0000313" key="3">
    <source>
        <dbReference type="EMBL" id="KAF1992727.1"/>
    </source>
</evidence>
<dbReference type="Proteomes" id="UP000799779">
    <property type="component" value="Unassembled WGS sequence"/>
</dbReference>
<feature type="compositionally biased region" description="Low complexity" evidence="2">
    <location>
        <begin position="335"/>
        <end position="347"/>
    </location>
</feature>
<keyword evidence="1" id="KW-0175">Coiled coil</keyword>
<sequence>MNEVVDLALGFLNEDSDDEYLEEEIPEEDIPAQNDAVDTANPILDEPVSSVNPETDISVTQMMNQTKSPSEGILDLVDSTNTFQRAEENPNTDEPTFSATKDADSGVVDQQPEVITQSIPDNDGQEAPPAGESISKPKKEDQGEEAAQSESRLDVVPENNEQMVDARFPNNETGNTHYSAEDALVSPTVAAQRSLEYRANKNLYNLCVNCHFPLLKSSPGAMRIHRERCNRDSTFKLECKALYKPSPPKEPSAMRTIITPVSQRGRGHRQWPPSPPTSSVPRPPPPQSVLKVPNSGFTPLQNVGESFHFFPQGIRNDSASSVPPTRFGPLPAPSSPSTSSVNANPPATQAFGIGPTSPNAFQFRPTVESSVQSTPNDQQKTVRKKLTPLKILKAKLASLEKDLEAENEVLILEFTGHGPDDPARELQEDTISKLQAEIDELREQIKAAQGSKGGEGPPT</sequence>
<proteinExistence type="predicted"/>
<feature type="region of interest" description="Disordered" evidence="2">
    <location>
        <begin position="86"/>
        <end position="160"/>
    </location>
</feature>
<accession>A0A6A5VV31</accession>
<evidence type="ECO:0000313" key="4">
    <source>
        <dbReference type="Proteomes" id="UP000799779"/>
    </source>
</evidence>
<dbReference type="EMBL" id="ML977824">
    <property type="protein sequence ID" value="KAF1992727.1"/>
    <property type="molecule type" value="Genomic_DNA"/>
</dbReference>
<gene>
    <name evidence="3" type="ORF">P154DRAFT_540984</name>
</gene>
<feature type="region of interest" description="Disordered" evidence="2">
    <location>
        <begin position="311"/>
        <end position="359"/>
    </location>
</feature>
<evidence type="ECO:0000256" key="1">
    <source>
        <dbReference type="SAM" id="Coils"/>
    </source>
</evidence>
<dbReference type="AlphaFoldDB" id="A0A6A5VV31"/>